<dbReference type="GO" id="GO:0016887">
    <property type="term" value="F:ATP hydrolysis activity"/>
    <property type="evidence" value="ECO:0007669"/>
    <property type="project" value="InterPro"/>
</dbReference>
<evidence type="ECO:0000256" key="16">
    <source>
        <dbReference type="ARBA" id="ARBA00023242"/>
    </source>
</evidence>
<dbReference type="PROSITE" id="PS00211">
    <property type="entry name" value="ABC_TRANSPORTER_1"/>
    <property type="match status" value="1"/>
</dbReference>
<evidence type="ECO:0000256" key="1">
    <source>
        <dbReference type="ARBA" id="ARBA00004123"/>
    </source>
</evidence>
<keyword evidence="16" id="KW-0539">Nucleus</keyword>
<keyword evidence="7" id="KW-0597">Phosphoprotein</keyword>
<dbReference type="Pfam" id="PF19055">
    <property type="entry name" value="ABC2_membrane_7"/>
    <property type="match status" value="1"/>
</dbReference>
<evidence type="ECO:0000256" key="19">
    <source>
        <dbReference type="SAM" id="Phobius"/>
    </source>
</evidence>
<keyword evidence="10" id="KW-0547">Nucleotide-binding</keyword>
<evidence type="ECO:0000256" key="7">
    <source>
        <dbReference type="ARBA" id="ARBA00022553"/>
    </source>
</evidence>
<dbReference type="GO" id="GO:0005524">
    <property type="term" value="F:ATP binding"/>
    <property type="evidence" value="ECO:0007669"/>
    <property type="project" value="UniProtKB-KW"/>
</dbReference>
<evidence type="ECO:0000256" key="18">
    <source>
        <dbReference type="ARBA" id="ARBA00063459"/>
    </source>
</evidence>
<dbReference type="PANTHER" id="PTHR48042">
    <property type="entry name" value="ABC TRANSPORTER G FAMILY MEMBER 11"/>
    <property type="match status" value="1"/>
</dbReference>
<dbReference type="Proteomes" id="UP001152561">
    <property type="component" value="Unassembled WGS sequence"/>
</dbReference>
<dbReference type="Pfam" id="PF00005">
    <property type="entry name" value="ABC_tran"/>
    <property type="match status" value="1"/>
</dbReference>
<evidence type="ECO:0000256" key="14">
    <source>
        <dbReference type="ARBA" id="ARBA00022990"/>
    </source>
</evidence>
<dbReference type="SUPFAM" id="SSF52540">
    <property type="entry name" value="P-loop containing nucleoside triphosphate hydrolases"/>
    <property type="match status" value="1"/>
</dbReference>
<feature type="domain" description="ABC transporter" evidence="20">
    <location>
        <begin position="48"/>
        <end position="289"/>
    </location>
</feature>
<accession>A0A9Q1MLC0</accession>
<evidence type="ECO:0000313" key="22">
    <source>
        <dbReference type="Proteomes" id="UP001152561"/>
    </source>
</evidence>
<feature type="transmembrane region" description="Helical" evidence="19">
    <location>
        <begin position="430"/>
        <end position="451"/>
    </location>
</feature>
<comment type="similarity">
    <text evidence="4">Belongs to the ubiquitin-activating E1 family.</text>
</comment>
<comment type="caution">
    <text evidence="21">The sequence shown here is derived from an EMBL/GenBank/DDBJ whole genome shotgun (WGS) entry which is preliminary data.</text>
</comment>
<dbReference type="InterPro" id="IPR017871">
    <property type="entry name" value="ABC_transporter-like_CS"/>
</dbReference>
<dbReference type="InterPro" id="IPR035985">
    <property type="entry name" value="Ubiquitin-activating_enz"/>
</dbReference>
<evidence type="ECO:0000256" key="6">
    <source>
        <dbReference type="ARBA" id="ARBA00022448"/>
    </source>
</evidence>
<dbReference type="FunFam" id="3.40.50.720:FF:000404">
    <property type="entry name" value="SUMO-activating enzyme subunit 1B-2"/>
    <property type="match status" value="1"/>
</dbReference>
<dbReference type="Pfam" id="PF01061">
    <property type="entry name" value="ABC2_membrane"/>
    <property type="match status" value="1"/>
</dbReference>
<dbReference type="CDD" id="cd03213">
    <property type="entry name" value="ABCG_EPDR"/>
    <property type="match status" value="1"/>
</dbReference>
<comment type="pathway">
    <text evidence="3">Protein modification; protein sumoylation.</text>
</comment>
<comment type="similarity">
    <text evidence="5">Belongs to the ABC transporter superfamily. ABCG family. Eye pigment precursor importer (TC 3.A.1.204) subfamily.</text>
</comment>
<evidence type="ECO:0000256" key="8">
    <source>
        <dbReference type="ARBA" id="ARBA00022598"/>
    </source>
</evidence>
<evidence type="ECO:0000256" key="3">
    <source>
        <dbReference type="ARBA" id="ARBA00004718"/>
    </source>
</evidence>
<dbReference type="GO" id="GO:0016020">
    <property type="term" value="C:membrane"/>
    <property type="evidence" value="ECO:0007669"/>
    <property type="project" value="UniProtKB-SubCell"/>
</dbReference>
<keyword evidence="11" id="KW-0833">Ubl conjugation pathway</keyword>
<evidence type="ECO:0000256" key="12">
    <source>
        <dbReference type="ARBA" id="ARBA00022840"/>
    </source>
</evidence>
<dbReference type="PANTHER" id="PTHR48042:SF3">
    <property type="entry name" value="ABC TRANSPORTER DOMAIN-CONTAINING PROTEIN"/>
    <property type="match status" value="1"/>
</dbReference>
<dbReference type="AlphaFoldDB" id="A0A9Q1MLC0"/>
<dbReference type="GO" id="GO:0019948">
    <property type="term" value="F:SUMO activating enzyme activity"/>
    <property type="evidence" value="ECO:0007669"/>
    <property type="project" value="UniProtKB-ARBA"/>
</dbReference>
<keyword evidence="12" id="KW-0067">ATP-binding</keyword>
<name>A0A9Q1MLC0_9SOLA</name>
<evidence type="ECO:0000256" key="17">
    <source>
        <dbReference type="ARBA" id="ARBA00044354"/>
    </source>
</evidence>
<dbReference type="FunFam" id="3.40.50.300:FF:000504">
    <property type="entry name" value="ABC transporter G family member 11"/>
    <property type="match status" value="1"/>
</dbReference>
<keyword evidence="9 19" id="KW-0812">Transmembrane</keyword>
<dbReference type="InterPro" id="IPR000594">
    <property type="entry name" value="ThiF_NAD_FAD-bd"/>
</dbReference>
<dbReference type="SUPFAM" id="SSF69572">
    <property type="entry name" value="Activating enzymes of the ubiquitin-like proteins"/>
    <property type="match status" value="1"/>
</dbReference>
<dbReference type="GO" id="GO:0140359">
    <property type="term" value="F:ABC-type transporter activity"/>
    <property type="evidence" value="ECO:0007669"/>
    <property type="project" value="InterPro"/>
</dbReference>
<sequence>MMEIEKEGEPQGHGIVIDGLSPLSETIWKEKLNTELILGDDVIAHLAWKDVNVMVTLNNGDTRNVLEGLTGYAEPGTFTALMGPSGSGKSTLLDALSGRLASNAILSGNILLNGRKAKLSFGTAAYVTQDDTLIGTLTVRETIYYSAQLRLPDKMQLSEKQALVESTIIEMGLQDCADTYIGNWHLRGISGGEKRRVSIALEILMRPRLLFLDEPTSGLDSASAFFVTQTLRCLSRDGRTVIASIHQPSSEVFELFDRLYLLSGGKTVYFGQASEASEFFAEAGFPCPTLRNPSDHFLRCINSDFDKVKATLRGSIKFGQCTDDPLDKMTTAEAMKSLVDFYSRSQYYYSANERVEEMSKVKGTVLDSNGSQASFFMQSYTLTKRSFINMSRDFGYYWLRIVIYIVVSICVGTIYLNVGTKYNSIQARGACVSFIFGFMTFMSIGGFPSFVEDMKVFQRERMNGHYGVTAFVISNTLSAMPFLILIAFLCATICYFMAHLHPGYHRELTRECSLEGQRLWQRRLQMGKEGEELTEQETAIYDRQIRVWGVDAQRRLSKSHIFVSGLRGTVIEFCKNIVLAGVGSLTLNDDRLVTEELLSANFLVPSDENVTRGKSLAELCCESLKDFNPMVSVSVEKGELASFEVEFFQKFDAVVVSCCSLLTKKSVNAKCRKLPRRVTFYTVECRDSCGEIFVDLQNYSYSQKKNEETIECQLQYPSFEEAIAVPWRSLPKRTSKLYFSMRVIERFEVLENRNPRDTSADDLPNVLKLRKELCEAQCINESQIPDPLLQRLLAARVESPPVCAIIGGVLGQEVIKAISGKGDPLKNFFLFDAMDGKGIIEDISNINS</sequence>
<feature type="transmembrane region" description="Helical" evidence="19">
    <location>
        <begin position="397"/>
        <end position="418"/>
    </location>
</feature>
<comment type="subunit">
    <text evidence="18">Heterodimer of SAE1A or SAE1B and SAE2. The complex binds SUMO proteins via SAE2.</text>
</comment>
<evidence type="ECO:0000256" key="4">
    <source>
        <dbReference type="ARBA" id="ARBA00005673"/>
    </source>
</evidence>
<keyword evidence="8" id="KW-0436">Ligase</keyword>
<proteinExistence type="inferred from homology"/>
<dbReference type="Pfam" id="PF00899">
    <property type="entry name" value="ThiF"/>
    <property type="match status" value="1"/>
</dbReference>
<dbReference type="SMART" id="SM00382">
    <property type="entry name" value="AAA"/>
    <property type="match status" value="1"/>
</dbReference>
<dbReference type="GO" id="GO:0005634">
    <property type="term" value="C:nucleus"/>
    <property type="evidence" value="ECO:0007669"/>
    <property type="project" value="UniProtKB-SubCell"/>
</dbReference>
<dbReference type="GO" id="GO:0009651">
    <property type="term" value="P:response to salt stress"/>
    <property type="evidence" value="ECO:0007669"/>
    <property type="project" value="UniProtKB-ARBA"/>
</dbReference>
<dbReference type="InterPro" id="IPR003593">
    <property type="entry name" value="AAA+_ATPase"/>
</dbReference>
<keyword evidence="22" id="KW-1185">Reference proteome</keyword>
<evidence type="ECO:0000259" key="20">
    <source>
        <dbReference type="PROSITE" id="PS50893"/>
    </source>
</evidence>
<feature type="transmembrane region" description="Helical" evidence="19">
    <location>
        <begin position="471"/>
        <end position="498"/>
    </location>
</feature>
<protein>
    <recommendedName>
        <fullName evidence="17">Ubiquitin-like 1-activating enzyme E1A</fullName>
    </recommendedName>
</protein>
<evidence type="ECO:0000256" key="13">
    <source>
        <dbReference type="ARBA" id="ARBA00022989"/>
    </source>
</evidence>
<dbReference type="OrthoDB" id="245989at2759"/>
<dbReference type="InterPro" id="IPR052215">
    <property type="entry name" value="Plant_ABCG"/>
</dbReference>
<evidence type="ECO:0000313" key="21">
    <source>
        <dbReference type="EMBL" id="KAJ8559727.1"/>
    </source>
</evidence>
<dbReference type="Gene3D" id="3.40.50.300">
    <property type="entry name" value="P-loop containing nucleotide triphosphate hydrolases"/>
    <property type="match status" value="1"/>
</dbReference>
<evidence type="ECO:0000256" key="10">
    <source>
        <dbReference type="ARBA" id="ARBA00022741"/>
    </source>
</evidence>
<dbReference type="InterPro" id="IPR043926">
    <property type="entry name" value="ABCG_dom"/>
</dbReference>
<evidence type="ECO:0000256" key="11">
    <source>
        <dbReference type="ARBA" id="ARBA00022786"/>
    </source>
</evidence>
<evidence type="ECO:0000256" key="15">
    <source>
        <dbReference type="ARBA" id="ARBA00023136"/>
    </source>
</evidence>
<dbReference type="InterPro" id="IPR003439">
    <property type="entry name" value="ABC_transporter-like_ATP-bd"/>
</dbReference>
<dbReference type="InterPro" id="IPR013525">
    <property type="entry name" value="ABC2_TM"/>
</dbReference>
<keyword evidence="6" id="KW-0813">Transport</keyword>
<dbReference type="EMBL" id="JAJAGQ010000006">
    <property type="protein sequence ID" value="KAJ8559727.1"/>
    <property type="molecule type" value="Genomic_DNA"/>
</dbReference>
<reference evidence="22" key="1">
    <citation type="journal article" date="2023" name="Proc. Natl. Acad. Sci. U.S.A.">
        <title>Genomic and structural basis for evolution of tropane alkaloid biosynthesis.</title>
        <authorList>
            <person name="Wanga Y.-J."/>
            <person name="Taina T."/>
            <person name="Yua J.-Y."/>
            <person name="Lia J."/>
            <person name="Xua B."/>
            <person name="Chenc J."/>
            <person name="D'Auriad J.C."/>
            <person name="Huanga J.-P."/>
            <person name="Huanga S.-X."/>
        </authorList>
    </citation>
    <scope>NUCLEOTIDE SEQUENCE [LARGE SCALE GENOMIC DNA]</scope>
    <source>
        <strain evidence="22">cv. KIB-2019</strain>
    </source>
</reference>
<evidence type="ECO:0000256" key="2">
    <source>
        <dbReference type="ARBA" id="ARBA00004141"/>
    </source>
</evidence>
<keyword evidence="14" id="KW-0007">Acetylation</keyword>
<keyword evidence="13 19" id="KW-1133">Transmembrane helix</keyword>
<evidence type="ECO:0000256" key="9">
    <source>
        <dbReference type="ARBA" id="ARBA00022692"/>
    </source>
</evidence>
<organism evidence="21 22">
    <name type="scientific">Anisodus acutangulus</name>
    <dbReference type="NCBI Taxonomy" id="402998"/>
    <lineage>
        <taxon>Eukaryota</taxon>
        <taxon>Viridiplantae</taxon>
        <taxon>Streptophyta</taxon>
        <taxon>Embryophyta</taxon>
        <taxon>Tracheophyta</taxon>
        <taxon>Spermatophyta</taxon>
        <taxon>Magnoliopsida</taxon>
        <taxon>eudicotyledons</taxon>
        <taxon>Gunneridae</taxon>
        <taxon>Pentapetalae</taxon>
        <taxon>asterids</taxon>
        <taxon>lamiids</taxon>
        <taxon>Solanales</taxon>
        <taxon>Solanaceae</taxon>
        <taxon>Solanoideae</taxon>
        <taxon>Hyoscyameae</taxon>
        <taxon>Anisodus</taxon>
    </lineage>
</organism>
<dbReference type="Gene3D" id="3.40.50.720">
    <property type="entry name" value="NAD(P)-binding Rossmann-like Domain"/>
    <property type="match status" value="1"/>
</dbReference>
<keyword evidence="15 19" id="KW-0472">Membrane</keyword>
<comment type="subcellular location">
    <subcellularLocation>
        <location evidence="2">Membrane</location>
        <topology evidence="2">Multi-pass membrane protein</topology>
    </subcellularLocation>
    <subcellularLocation>
        <location evidence="1">Nucleus</location>
    </subcellularLocation>
</comment>
<dbReference type="PROSITE" id="PS50893">
    <property type="entry name" value="ABC_TRANSPORTER_2"/>
    <property type="match status" value="1"/>
</dbReference>
<gene>
    <name evidence="21" type="ORF">K7X08_003785</name>
</gene>
<evidence type="ECO:0000256" key="5">
    <source>
        <dbReference type="ARBA" id="ARBA00005814"/>
    </source>
</evidence>
<dbReference type="InterPro" id="IPR027417">
    <property type="entry name" value="P-loop_NTPase"/>
</dbReference>